<evidence type="ECO:0000313" key="2">
    <source>
        <dbReference type="EMBL" id="NIZ47449.1"/>
    </source>
</evidence>
<feature type="transmembrane region" description="Helical" evidence="1">
    <location>
        <begin position="12"/>
        <end position="32"/>
    </location>
</feature>
<dbReference type="RefSeq" id="WP_167703862.1">
    <property type="nucleotide sequence ID" value="NZ_CP118168.1"/>
</dbReference>
<keyword evidence="1" id="KW-0812">Transmembrane</keyword>
<evidence type="ECO:0008006" key="4">
    <source>
        <dbReference type="Google" id="ProtNLM"/>
    </source>
</evidence>
<gene>
    <name evidence="2" type="ORF">HCT46_05935</name>
</gene>
<keyword evidence="3" id="KW-1185">Reference proteome</keyword>
<name>A0A968KUM6_9SPIO</name>
<sequence length="207" mass="23167">MPEYGKAGATVRIISLLVIIFFLIFGVGSLLFRLLGLPILENPIFNWMTRPFAISASASAAGSNSSDLLEQERLSQLQVHLEQREFEVRQREEQMVQLAGDLKAREDILIAQERELQERAEILSIRMQSFDNLDNNLLANAQYLNGMPPEQAVAILENIQDDQILIDHLRAADKFAASRGQASLSSVWISMMDPTRAGRIVSKMATP</sequence>
<proteinExistence type="predicted"/>
<dbReference type="NCBIfam" id="NF047368">
    <property type="entry name" value="collar_FlbB"/>
    <property type="match status" value="1"/>
</dbReference>
<evidence type="ECO:0000313" key="3">
    <source>
        <dbReference type="Proteomes" id="UP000752013"/>
    </source>
</evidence>
<organism evidence="2 3">
    <name type="scientific">Entomospira nematocerorum</name>
    <dbReference type="NCBI Taxonomy" id="2719987"/>
    <lineage>
        <taxon>Bacteria</taxon>
        <taxon>Pseudomonadati</taxon>
        <taxon>Spirochaetota</taxon>
        <taxon>Spirochaetia</taxon>
        <taxon>Spirochaetales</taxon>
        <taxon>Spirochaetaceae</taxon>
        <taxon>Entomospira</taxon>
    </lineage>
</organism>
<keyword evidence="1" id="KW-1133">Transmembrane helix</keyword>
<protein>
    <recommendedName>
        <fullName evidence="4">Flagellar protein FlbB</fullName>
    </recommendedName>
</protein>
<comment type="caution">
    <text evidence="2">The sequence shown here is derived from an EMBL/GenBank/DDBJ whole genome shotgun (WGS) entry which is preliminary data.</text>
</comment>
<dbReference type="InterPro" id="IPR058225">
    <property type="entry name" value="FlbB-like"/>
</dbReference>
<accession>A0A968KUM6</accession>
<reference evidence="2" key="1">
    <citation type="submission" date="2020-03" db="EMBL/GenBank/DDBJ databases">
        <title>Spirochaetal bacteria isolated from arthropods constitute a novel genus Entomospira genus novum within the order Spirochaetales.</title>
        <authorList>
            <person name="Grana-Miraglia L."/>
            <person name="Sikutova S."/>
            <person name="Fingerle V."/>
            <person name="Sing A."/>
            <person name="Castillo-Ramirez S."/>
            <person name="Margos G."/>
            <person name="Rudolf I."/>
        </authorList>
    </citation>
    <scope>NUCLEOTIDE SEQUENCE</scope>
    <source>
        <strain evidence="2">BR208</strain>
    </source>
</reference>
<dbReference type="Proteomes" id="UP000752013">
    <property type="component" value="Unassembled WGS sequence"/>
</dbReference>
<dbReference type="EMBL" id="JAATLK010000001">
    <property type="protein sequence ID" value="NIZ47449.1"/>
    <property type="molecule type" value="Genomic_DNA"/>
</dbReference>
<dbReference type="AlphaFoldDB" id="A0A968KUM6"/>
<evidence type="ECO:0000256" key="1">
    <source>
        <dbReference type="SAM" id="Phobius"/>
    </source>
</evidence>
<keyword evidence="1" id="KW-0472">Membrane</keyword>